<keyword evidence="6" id="KW-1185">Reference proteome</keyword>
<dbReference type="AlphaFoldDB" id="A0A939QAT4"/>
<dbReference type="SMART" id="SM00895">
    <property type="entry name" value="FCD"/>
    <property type="match status" value="1"/>
</dbReference>
<dbReference type="InterPro" id="IPR008920">
    <property type="entry name" value="TF_FadR/GntR_C"/>
</dbReference>
<dbReference type="SUPFAM" id="SSF48008">
    <property type="entry name" value="GntR ligand-binding domain-like"/>
    <property type="match status" value="1"/>
</dbReference>
<evidence type="ECO:0000256" key="1">
    <source>
        <dbReference type="ARBA" id="ARBA00023015"/>
    </source>
</evidence>
<dbReference type="GO" id="GO:0003677">
    <property type="term" value="F:DNA binding"/>
    <property type="evidence" value="ECO:0007669"/>
    <property type="project" value="UniProtKB-KW"/>
</dbReference>
<dbReference type="PANTHER" id="PTHR43537">
    <property type="entry name" value="TRANSCRIPTIONAL REGULATOR, GNTR FAMILY"/>
    <property type="match status" value="1"/>
</dbReference>
<dbReference type="InterPro" id="IPR000524">
    <property type="entry name" value="Tscrpt_reg_HTH_GntR"/>
</dbReference>
<dbReference type="PANTHER" id="PTHR43537:SF45">
    <property type="entry name" value="GNTR FAMILY REGULATORY PROTEIN"/>
    <property type="match status" value="1"/>
</dbReference>
<evidence type="ECO:0000313" key="6">
    <source>
        <dbReference type="Proteomes" id="UP000668403"/>
    </source>
</evidence>
<dbReference type="Gene3D" id="1.10.10.10">
    <property type="entry name" value="Winged helix-like DNA-binding domain superfamily/Winged helix DNA-binding domain"/>
    <property type="match status" value="1"/>
</dbReference>
<evidence type="ECO:0000256" key="3">
    <source>
        <dbReference type="ARBA" id="ARBA00023163"/>
    </source>
</evidence>
<comment type="caution">
    <text evidence="5">The sequence shown here is derived from an EMBL/GenBank/DDBJ whole genome shotgun (WGS) entry which is preliminary data.</text>
</comment>
<dbReference type="PROSITE" id="PS50949">
    <property type="entry name" value="HTH_GNTR"/>
    <property type="match status" value="1"/>
</dbReference>
<gene>
    <name evidence="5" type="ORF">J4H85_02225</name>
</gene>
<protein>
    <submittedName>
        <fullName evidence="5">GntR family transcriptional regulator</fullName>
    </submittedName>
</protein>
<accession>A0A939QAT4</accession>
<feature type="domain" description="HTH gntR-type" evidence="4">
    <location>
        <begin position="32"/>
        <end position="99"/>
    </location>
</feature>
<sequence>MGAETPGDSGHPQARGRAGAAATVPDLALTRVSAAEQVAELLTTQILEGVLGAGVRLRESALAAQLGISRNSVREGIRLLEQSRLVRYEMHRGAVVATPSVDELDDLYVTRKRLEGAAAAVAPDAEQLAALHDAFDAFIAVAERGQAREIVAADLAFHAKMVSLLGSRRIDVFYAGVATEMSYYLMLLSYVDHEHEHPWELLVPHHRALLDALASGRPEVARTAIERHLDENHARIRQILLDS</sequence>
<dbReference type="Pfam" id="PF07729">
    <property type="entry name" value="FCD"/>
    <property type="match status" value="1"/>
</dbReference>
<keyword evidence="1" id="KW-0805">Transcription regulation</keyword>
<dbReference type="Pfam" id="PF00392">
    <property type="entry name" value="GntR"/>
    <property type="match status" value="1"/>
</dbReference>
<dbReference type="InterPro" id="IPR011711">
    <property type="entry name" value="GntR_C"/>
</dbReference>
<evidence type="ECO:0000256" key="2">
    <source>
        <dbReference type="ARBA" id="ARBA00023125"/>
    </source>
</evidence>
<dbReference type="SUPFAM" id="SSF46785">
    <property type="entry name" value="Winged helix' DNA-binding domain"/>
    <property type="match status" value="1"/>
</dbReference>
<dbReference type="InterPro" id="IPR036390">
    <property type="entry name" value="WH_DNA-bd_sf"/>
</dbReference>
<dbReference type="InterPro" id="IPR036388">
    <property type="entry name" value="WH-like_DNA-bd_sf"/>
</dbReference>
<dbReference type="Gene3D" id="1.20.120.530">
    <property type="entry name" value="GntR ligand-binding domain-like"/>
    <property type="match status" value="1"/>
</dbReference>
<organism evidence="5 6">
    <name type="scientific">Leucobacter tardus</name>
    <dbReference type="NCBI Taxonomy" id="501483"/>
    <lineage>
        <taxon>Bacteria</taxon>
        <taxon>Bacillati</taxon>
        <taxon>Actinomycetota</taxon>
        <taxon>Actinomycetes</taxon>
        <taxon>Micrococcales</taxon>
        <taxon>Microbacteriaceae</taxon>
        <taxon>Leucobacter</taxon>
    </lineage>
</organism>
<dbReference type="CDD" id="cd07377">
    <property type="entry name" value="WHTH_GntR"/>
    <property type="match status" value="1"/>
</dbReference>
<dbReference type="SMART" id="SM00345">
    <property type="entry name" value="HTH_GNTR"/>
    <property type="match status" value="1"/>
</dbReference>
<proteinExistence type="predicted"/>
<name>A0A939QAT4_9MICO</name>
<keyword evidence="3" id="KW-0804">Transcription</keyword>
<dbReference type="EMBL" id="JAGFBF010000001">
    <property type="protein sequence ID" value="MBO2988817.1"/>
    <property type="molecule type" value="Genomic_DNA"/>
</dbReference>
<dbReference type="Proteomes" id="UP000668403">
    <property type="component" value="Unassembled WGS sequence"/>
</dbReference>
<evidence type="ECO:0000259" key="4">
    <source>
        <dbReference type="PROSITE" id="PS50949"/>
    </source>
</evidence>
<dbReference type="GO" id="GO:0003700">
    <property type="term" value="F:DNA-binding transcription factor activity"/>
    <property type="evidence" value="ECO:0007669"/>
    <property type="project" value="InterPro"/>
</dbReference>
<evidence type="ECO:0000313" key="5">
    <source>
        <dbReference type="EMBL" id="MBO2988817.1"/>
    </source>
</evidence>
<keyword evidence="2" id="KW-0238">DNA-binding</keyword>
<reference evidence="5" key="1">
    <citation type="submission" date="2021-03" db="EMBL/GenBank/DDBJ databases">
        <title>Leucobacter chromiisoli sp. nov., isolated from chromium-containing soil of chemical plant.</title>
        <authorList>
            <person name="Xu Z."/>
        </authorList>
    </citation>
    <scope>NUCLEOTIDE SEQUENCE</scope>
    <source>
        <strain evidence="5">K 70/01</strain>
    </source>
</reference>
<dbReference type="RefSeq" id="WP_208236474.1">
    <property type="nucleotide sequence ID" value="NZ_BAAAQU010000001.1"/>
</dbReference>